<feature type="transmembrane region" description="Helical" evidence="1">
    <location>
        <begin position="291"/>
        <end position="309"/>
    </location>
</feature>
<dbReference type="InterPro" id="IPR050570">
    <property type="entry name" value="Cell_wall_metabolism_enzyme"/>
</dbReference>
<evidence type="ECO:0000256" key="1">
    <source>
        <dbReference type="SAM" id="Phobius"/>
    </source>
</evidence>
<feature type="transmembrane region" description="Helical" evidence="1">
    <location>
        <begin position="39"/>
        <end position="64"/>
    </location>
</feature>
<dbReference type="PANTHER" id="PTHR21666:SF270">
    <property type="entry name" value="MUREIN HYDROLASE ACTIVATOR ENVC"/>
    <property type="match status" value="1"/>
</dbReference>
<feature type="domain" description="Peptidase M56" evidence="3">
    <location>
        <begin position="40"/>
        <end position="257"/>
    </location>
</feature>
<organism evidence="4 5">
    <name type="scientific">Pseudoalteromonas fuliginea</name>
    <dbReference type="NCBI Taxonomy" id="1872678"/>
    <lineage>
        <taxon>Bacteria</taxon>
        <taxon>Pseudomonadati</taxon>
        <taxon>Pseudomonadota</taxon>
        <taxon>Gammaproteobacteria</taxon>
        <taxon>Alteromonadales</taxon>
        <taxon>Pseudoalteromonadaceae</taxon>
        <taxon>Pseudoalteromonas</taxon>
    </lineage>
</organism>
<evidence type="ECO:0000313" key="5">
    <source>
        <dbReference type="Proteomes" id="UP000324162"/>
    </source>
</evidence>
<dbReference type="CDD" id="cd12797">
    <property type="entry name" value="M23_peptidase"/>
    <property type="match status" value="1"/>
</dbReference>
<proteinExistence type="predicted"/>
<keyword evidence="1" id="KW-0472">Membrane</keyword>
<dbReference type="GO" id="GO:0004222">
    <property type="term" value="F:metalloendopeptidase activity"/>
    <property type="evidence" value="ECO:0007669"/>
    <property type="project" value="TreeGrafter"/>
</dbReference>
<keyword evidence="1" id="KW-0812">Transmembrane</keyword>
<dbReference type="InterPro" id="IPR008756">
    <property type="entry name" value="Peptidase_M56"/>
</dbReference>
<dbReference type="RefSeq" id="WP_149614504.1">
    <property type="nucleotide sequence ID" value="NZ_SEUK01000051.1"/>
</dbReference>
<dbReference type="Pfam" id="PF01551">
    <property type="entry name" value="Peptidase_M23"/>
    <property type="match status" value="1"/>
</dbReference>
<dbReference type="InterPro" id="IPR016047">
    <property type="entry name" value="M23ase_b-sheet_dom"/>
</dbReference>
<gene>
    <name evidence="4" type="ORF">EU508_12400</name>
</gene>
<dbReference type="EMBL" id="SEUK01000051">
    <property type="protein sequence ID" value="KAA1159365.1"/>
    <property type="molecule type" value="Genomic_DNA"/>
</dbReference>
<evidence type="ECO:0000259" key="2">
    <source>
        <dbReference type="Pfam" id="PF01551"/>
    </source>
</evidence>
<feature type="domain" description="M23ase beta-sheet core" evidence="2">
    <location>
        <begin position="344"/>
        <end position="441"/>
    </location>
</feature>
<accession>A0AB73BFD7</accession>
<reference evidence="4 5" key="1">
    <citation type="submission" date="2019-01" db="EMBL/GenBank/DDBJ databases">
        <title>Genome sequences of marine Pseudoalteromonas species.</title>
        <authorList>
            <person name="Boraston A.B."/>
            <person name="Hehemann J.-H."/>
            <person name="Vickers C.J."/>
            <person name="Salama-Alber O."/>
            <person name="Abe K."/>
            <person name="Hettle A.J."/>
        </authorList>
    </citation>
    <scope>NUCLEOTIDE SEQUENCE [LARGE SCALE GENOMIC DNA]</scope>
    <source>
        <strain evidence="4 5">PS42</strain>
    </source>
</reference>
<dbReference type="Pfam" id="PF05569">
    <property type="entry name" value="Peptidase_M56"/>
    <property type="match status" value="1"/>
</dbReference>
<protein>
    <submittedName>
        <fullName evidence="4">Peptidase M23</fullName>
    </submittedName>
</protein>
<comment type="caution">
    <text evidence="4">The sequence shown here is derived from an EMBL/GenBank/DDBJ whole genome shotgun (WGS) entry which is preliminary data.</text>
</comment>
<dbReference type="PANTHER" id="PTHR21666">
    <property type="entry name" value="PEPTIDASE-RELATED"/>
    <property type="match status" value="1"/>
</dbReference>
<feature type="transmembrane region" description="Helical" evidence="1">
    <location>
        <begin position="6"/>
        <end position="27"/>
    </location>
</feature>
<evidence type="ECO:0000313" key="4">
    <source>
        <dbReference type="EMBL" id="KAA1159365.1"/>
    </source>
</evidence>
<sequence>MDSFIIQFIVNSIFPWLIFSGFAYACSSYITKYDNTSPSIWWSALLASFLPFIPLSLGTINIPIADLDYINSSLESVQIVKQASITHASLQKVDLIATALIVGYFGFTCLKLIKLLAVWQKLKSLSRASELINELSTSKVKVVISSLNHSPFVIGIAAPYIVLPNYFSSLKKDQQNILIQHELTHITNKDHITILLWRVLSTLLWINPFVKKMEWQFIRAMEHKCDRLTICRFNFNKHDYAKALLQSLKKSVQFDNNNPVAQFNSGALCADDYKARLTHIAYPTNKSRLTLTLKFFLMLLVIFSLHIFLKDSAMTGNLTWQHPLDNHTISSTFRSISKVRDYKPHRGVDYVGERGIAVLSAADGIIVISDNKTLHSNYGNTVLIQHKNGYQTLYAHLESSKAKVGSWVKAGQVIGVIGDTGKATGVHLHFEVIKDNQRVDPSLVLGAKTTR</sequence>
<dbReference type="AlphaFoldDB" id="A0AB73BFD7"/>
<keyword evidence="1" id="KW-1133">Transmembrane helix</keyword>
<dbReference type="Gene3D" id="2.70.70.10">
    <property type="entry name" value="Glucose Permease (Domain IIA)"/>
    <property type="match status" value="1"/>
</dbReference>
<dbReference type="InterPro" id="IPR011055">
    <property type="entry name" value="Dup_hybrid_motif"/>
</dbReference>
<dbReference type="Proteomes" id="UP000324162">
    <property type="component" value="Unassembled WGS sequence"/>
</dbReference>
<feature type="transmembrane region" description="Helical" evidence="1">
    <location>
        <begin position="95"/>
        <end position="119"/>
    </location>
</feature>
<dbReference type="SUPFAM" id="SSF51261">
    <property type="entry name" value="Duplicated hybrid motif"/>
    <property type="match status" value="1"/>
</dbReference>
<name>A0AB73BFD7_9GAMM</name>
<evidence type="ECO:0000259" key="3">
    <source>
        <dbReference type="Pfam" id="PF05569"/>
    </source>
</evidence>
<dbReference type="CDD" id="cd07341">
    <property type="entry name" value="M56_BlaR1_MecR1_like"/>
    <property type="match status" value="1"/>
</dbReference>